<name>A0A3L9DMW3_9STRE</name>
<evidence type="ECO:0000313" key="18">
    <source>
        <dbReference type="Proteomes" id="UP000279194"/>
    </source>
</evidence>
<dbReference type="CDD" id="cd10719">
    <property type="entry name" value="DnaJ_zf"/>
    <property type="match status" value="1"/>
</dbReference>
<evidence type="ECO:0000256" key="2">
    <source>
        <dbReference type="ARBA" id="ARBA00011738"/>
    </source>
</evidence>
<evidence type="ECO:0000256" key="7">
    <source>
        <dbReference type="ARBA" id="ARBA00022771"/>
    </source>
</evidence>
<dbReference type="SUPFAM" id="SSF49493">
    <property type="entry name" value="HSP40/DnaJ peptide-binding domain"/>
    <property type="match status" value="2"/>
</dbReference>
<dbReference type="Proteomes" id="UP000279194">
    <property type="component" value="Unassembled WGS sequence"/>
</dbReference>
<dbReference type="GO" id="GO:0005524">
    <property type="term" value="F:ATP binding"/>
    <property type="evidence" value="ECO:0007669"/>
    <property type="project" value="InterPro"/>
</dbReference>
<dbReference type="SUPFAM" id="SSF57938">
    <property type="entry name" value="DnaJ/Hsp40 cysteine-rich domain"/>
    <property type="match status" value="1"/>
</dbReference>
<dbReference type="InterPro" id="IPR018253">
    <property type="entry name" value="DnaJ_domain_CS"/>
</dbReference>
<dbReference type="InterPro" id="IPR036869">
    <property type="entry name" value="J_dom_sf"/>
</dbReference>
<dbReference type="InterPro" id="IPR002939">
    <property type="entry name" value="DnaJ_C"/>
</dbReference>
<feature type="binding site" evidence="13">
    <location>
        <position position="207"/>
    </location>
    <ligand>
        <name>Zn(2+)</name>
        <dbReference type="ChEBI" id="CHEBI:29105"/>
        <label>1</label>
    </ligand>
</feature>
<comment type="function">
    <text evidence="13">Participates actively in the response to hyperosmotic and heat shock by preventing the aggregation of stress-denatured proteins and by disaggregating proteins, also in an autonomous, DnaK-independent fashion. Unfolded proteins bind initially to DnaJ; upon interaction with the DnaJ-bound protein, DnaK hydrolyzes its bound ATP, resulting in the formation of a stable complex. GrpE releases ADP from DnaK; ATP binding to DnaK triggers the release of the substrate protein, thus completing the reaction cycle. Several rounds of ATP-dependent interactions between DnaJ, DnaK and GrpE are required for fully efficient folding. Also involved, together with DnaK and GrpE, in the DNA replication of plasmids through activation of initiation proteins.</text>
</comment>
<reference evidence="17 18" key="1">
    <citation type="submission" date="2018-10" db="EMBL/GenBank/DDBJ databases">
        <title>Streptococcus hillyeri sp. nov., isolated from equine tracheal sample.</title>
        <authorList>
            <person name="Macfadyen A.C."/>
            <person name="Waller A."/>
            <person name="Paterson G.K."/>
        </authorList>
    </citation>
    <scope>NUCLEOTIDE SEQUENCE [LARGE SCALE GENOMIC DNA]</scope>
    <source>
        <strain evidence="17 18">28462</strain>
    </source>
</reference>
<feature type="binding site" evidence="13">
    <location>
        <position position="147"/>
    </location>
    <ligand>
        <name>Zn(2+)</name>
        <dbReference type="ChEBI" id="CHEBI:29105"/>
        <label>1</label>
    </ligand>
</feature>
<dbReference type="CDD" id="cd06257">
    <property type="entry name" value="DnaJ"/>
    <property type="match status" value="1"/>
</dbReference>
<dbReference type="PROSITE" id="PS51188">
    <property type="entry name" value="ZF_CR"/>
    <property type="match status" value="1"/>
</dbReference>
<feature type="binding site" evidence="13">
    <location>
        <position position="190"/>
    </location>
    <ligand>
        <name>Zn(2+)</name>
        <dbReference type="ChEBI" id="CHEBI:29105"/>
        <label>2</label>
    </ligand>
</feature>
<dbReference type="NCBIfam" id="TIGR02349">
    <property type="entry name" value="DnaJ_bact"/>
    <property type="match status" value="1"/>
</dbReference>
<keyword evidence="9 13" id="KW-0346">Stress response</keyword>
<feature type="repeat" description="CXXCXGXG motif" evidence="13">
    <location>
        <begin position="190"/>
        <end position="197"/>
    </location>
</feature>
<comment type="cofactor">
    <cofactor evidence="13">
        <name>Zn(2+)</name>
        <dbReference type="ChEBI" id="CHEBI:29105"/>
    </cofactor>
    <text evidence="13">Binds 2 Zn(2+) ions per monomer.</text>
</comment>
<dbReference type="CDD" id="cd10747">
    <property type="entry name" value="DnaJ_C"/>
    <property type="match status" value="1"/>
</dbReference>
<evidence type="ECO:0000256" key="4">
    <source>
        <dbReference type="ARBA" id="ARBA00022705"/>
    </source>
</evidence>
<dbReference type="InterPro" id="IPR001623">
    <property type="entry name" value="DnaJ_domain"/>
</dbReference>
<dbReference type="GO" id="GO:0042026">
    <property type="term" value="P:protein refolding"/>
    <property type="evidence" value="ECO:0007669"/>
    <property type="project" value="TreeGrafter"/>
</dbReference>
<comment type="subunit">
    <text evidence="2 13">Homodimer.</text>
</comment>
<dbReference type="GO" id="GO:0051082">
    <property type="term" value="F:unfolded protein binding"/>
    <property type="evidence" value="ECO:0007669"/>
    <property type="project" value="UniProtKB-UniRule"/>
</dbReference>
<dbReference type="FunFam" id="1.10.287.110:FF:000031">
    <property type="entry name" value="Molecular chaperone DnaJ"/>
    <property type="match status" value="1"/>
</dbReference>
<dbReference type="NCBIfam" id="NF008035">
    <property type="entry name" value="PRK10767.1"/>
    <property type="match status" value="1"/>
</dbReference>
<dbReference type="PANTHER" id="PTHR43096:SF48">
    <property type="entry name" value="CHAPERONE PROTEIN DNAJ"/>
    <property type="match status" value="1"/>
</dbReference>
<dbReference type="InterPro" id="IPR036410">
    <property type="entry name" value="HSP_DnaJ_Cys-rich_dom_sf"/>
</dbReference>
<dbReference type="Pfam" id="PF00684">
    <property type="entry name" value="DnaJ_CXXCXGXG"/>
    <property type="match status" value="1"/>
</dbReference>
<comment type="subcellular location">
    <subcellularLocation>
        <location evidence="1 13">Cytoplasm</location>
    </subcellularLocation>
</comment>
<keyword evidence="3 13" id="KW-0963">Cytoplasm</keyword>
<evidence type="ECO:0000256" key="3">
    <source>
        <dbReference type="ARBA" id="ARBA00022490"/>
    </source>
</evidence>
<evidence type="ECO:0000256" key="10">
    <source>
        <dbReference type="ARBA" id="ARBA00023186"/>
    </source>
</evidence>
<dbReference type="SMART" id="SM00271">
    <property type="entry name" value="DnaJ"/>
    <property type="match status" value="1"/>
</dbReference>
<dbReference type="Gene3D" id="2.60.260.20">
    <property type="entry name" value="Urease metallochaperone UreE, N-terminal domain"/>
    <property type="match status" value="2"/>
</dbReference>
<dbReference type="PRINTS" id="PR00625">
    <property type="entry name" value="JDOMAIN"/>
</dbReference>
<dbReference type="OrthoDB" id="9779889at2"/>
<dbReference type="PROSITE" id="PS00636">
    <property type="entry name" value="DNAJ_1"/>
    <property type="match status" value="1"/>
</dbReference>
<dbReference type="RefSeq" id="WP_121835819.1">
    <property type="nucleotide sequence ID" value="NZ_RCVM01000012.1"/>
</dbReference>
<keyword evidence="5 13" id="KW-0479">Metal-binding</keyword>
<evidence type="ECO:0000259" key="16">
    <source>
        <dbReference type="PROSITE" id="PS51188"/>
    </source>
</evidence>
<feature type="domain" description="CR-type" evidence="16">
    <location>
        <begin position="134"/>
        <end position="216"/>
    </location>
</feature>
<evidence type="ECO:0000259" key="15">
    <source>
        <dbReference type="PROSITE" id="PS50076"/>
    </source>
</evidence>
<dbReference type="Pfam" id="PF00226">
    <property type="entry name" value="DnaJ"/>
    <property type="match status" value="1"/>
</dbReference>
<feature type="binding site" evidence="13">
    <location>
        <position position="193"/>
    </location>
    <ligand>
        <name>Zn(2+)</name>
        <dbReference type="ChEBI" id="CHEBI:29105"/>
        <label>2</label>
    </ligand>
</feature>
<feature type="binding site" evidence="13">
    <location>
        <position position="150"/>
    </location>
    <ligand>
        <name>Zn(2+)</name>
        <dbReference type="ChEBI" id="CHEBI:29105"/>
        <label>1</label>
    </ligand>
</feature>
<feature type="repeat" description="CXXCXGXG motif" evidence="13">
    <location>
        <begin position="204"/>
        <end position="211"/>
    </location>
</feature>
<dbReference type="Pfam" id="PF01556">
    <property type="entry name" value="DnaJ_C"/>
    <property type="match status" value="1"/>
</dbReference>
<dbReference type="InterPro" id="IPR012724">
    <property type="entry name" value="DnaJ"/>
</dbReference>
<feature type="repeat" description="CXXCXGXG motif" evidence="13">
    <location>
        <begin position="147"/>
        <end position="154"/>
    </location>
</feature>
<dbReference type="GO" id="GO:0005737">
    <property type="term" value="C:cytoplasm"/>
    <property type="evidence" value="ECO:0007669"/>
    <property type="project" value="UniProtKB-SubCell"/>
</dbReference>
<feature type="domain" description="J" evidence="15">
    <location>
        <begin position="5"/>
        <end position="69"/>
    </location>
</feature>
<sequence length="378" mass="40904">MNNTEYYDRLGVSKNASQDEIKKAYRKMSKKYHPDINKEAGAEQKYKDVQEAYETLGDEQKRAAYDQYGPAGANGGFGGGGFEGFGGAGGFGGFEDIFSSFFGGGGGMRNPNAPRQGDDRHYRVDLTFEEAIFGTEKEVSYQRESECNTCGGNGCKPGTSPVTCGRCHGQGVINVDTQTQLGMMRRQVTCDVCHGRGKEIKDPCQTCRGTGHEKRAHKVSVKIPAGVETSQQIRLTGQGEAGFNGGPYGDLYVIINVKPSDKFKRDGTTIYYSLDLNFVQAALGDTVEVPTVHGDVEMTIPAGTQTGKTFRLKGKGAPRLRGGAQGDQHVTVNVVTPTKLNDAQKEALKAFAAASGMKTVQPKKKGFFDKVKDAWEEI</sequence>
<keyword evidence="18" id="KW-1185">Reference proteome</keyword>
<proteinExistence type="inferred from homology"/>
<dbReference type="GO" id="GO:0006260">
    <property type="term" value="P:DNA replication"/>
    <property type="evidence" value="ECO:0007669"/>
    <property type="project" value="UniProtKB-KW"/>
</dbReference>
<gene>
    <name evidence="13 17" type="primary">dnaJ</name>
    <name evidence="17" type="ORF">EAF07_06685</name>
</gene>
<evidence type="ECO:0000256" key="6">
    <source>
        <dbReference type="ARBA" id="ARBA00022737"/>
    </source>
</evidence>
<dbReference type="PROSITE" id="PS50076">
    <property type="entry name" value="DNAJ_2"/>
    <property type="match status" value="1"/>
</dbReference>
<comment type="similarity">
    <text evidence="11 13">Belongs to the DnaJ family.</text>
</comment>
<accession>A0A3L9DMW3</accession>
<evidence type="ECO:0000256" key="5">
    <source>
        <dbReference type="ARBA" id="ARBA00022723"/>
    </source>
</evidence>
<protein>
    <recommendedName>
        <fullName evidence="12 13">Chaperone protein DnaJ</fullName>
    </recommendedName>
</protein>
<evidence type="ECO:0000256" key="12">
    <source>
        <dbReference type="ARBA" id="ARBA00067609"/>
    </source>
</evidence>
<dbReference type="HAMAP" id="MF_01152">
    <property type="entry name" value="DnaJ"/>
    <property type="match status" value="1"/>
</dbReference>
<keyword evidence="6 13" id="KW-0677">Repeat</keyword>
<evidence type="ECO:0000256" key="11">
    <source>
        <dbReference type="ARBA" id="ARBA00061004"/>
    </source>
</evidence>
<dbReference type="SUPFAM" id="SSF46565">
    <property type="entry name" value="Chaperone J-domain"/>
    <property type="match status" value="1"/>
</dbReference>
<dbReference type="FunFam" id="2.60.260.20:FF:000004">
    <property type="entry name" value="Molecular chaperone DnaJ"/>
    <property type="match status" value="1"/>
</dbReference>
<dbReference type="InterPro" id="IPR008971">
    <property type="entry name" value="HSP40/DnaJ_pept-bd"/>
</dbReference>
<comment type="caution">
    <text evidence="17">The sequence shown here is derived from an EMBL/GenBank/DDBJ whole genome shotgun (WGS) entry which is preliminary data.</text>
</comment>
<feature type="repeat" description="CXXCXGXG motif" evidence="13">
    <location>
        <begin position="164"/>
        <end position="171"/>
    </location>
</feature>
<dbReference type="PANTHER" id="PTHR43096">
    <property type="entry name" value="DNAJ HOMOLOG 1, MITOCHONDRIAL-RELATED"/>
    <property type="match status" value="1"/>
</dbReference>
<organism evidence="17 18">
    <name type="scientific">Streptococcus hillyeri</name>
    <dbReference type="NCBI Taxonomy" id="2282420"/>
    <lineage>
        <taxon>Bacteria</taxon>
        <taxon>Bacillati</taxon>
        <taxon>Bacillota</taxon>
        <taxon>Bacilli</taxon>
        <taxon>Lactobacillales</taxon>
        <taxon>Streptococcaceae</taxon>
        <taxon>Streptococcus</taxon>
    </lineage>
</organism>
<evidence type="ECO:0000256" key="14">
    <source>
        <dbReference type="PROSITE-ProRule" id="PRU00546"/>
    </source>
</evidence>
<feature type="binding site" evidence="13">
    <location>
        <position position="167"/>
    </location>
    <ligand>
        <name>Zn(2+)</name>
        <dbReference type="ChEBI" id="CHEBI:29105"/>
        <label>2</label>
    </ligand>
</feature>
<keyword evidence="7 13" id="KW-0863">Zinc-finger</keyword>
<dbReference type="InterPro" id="IPR001305">
    <property type="entry name" value="HSP_DnaJ_Cys-rich_dom"/>
</dbReference>
<dbReference type="GO" id="GO:0008270">
    <property type="term" value="F:zinc ion binding"/>
    <property type="evidence" value="ECO:0007669"/>
    <property type="project" value="UniProtKB-UniRule"/>
</dbReference>
<feature type="binding site" evidence="13">
    <location>
        <position position="164"/>
    </location>
    <ligand>
        <name>Zn(2+)</name>
        <dbReference type="ChEBI" id="CHEBI:29105"/>
        <label>2</label>
    </ligand>
</feature>
<comment type="domain">
    <text evidence="13">The J domain is necessary and sufficient to stimulate DnaK ATPase activity. Zinc center 1 plays an important role in the autonomous, DnaK-independent chaperone activity of DnaJ. Zinc center 2 is essential for interaction with DnaK and for DnaJ activity.</text>
</comment>
<evidence type="ECO:0000256" key="9">
    <source>
        <dbReference type="ARBA" id="ARBA00023016"/>
    </source>
</evidence>
<dbReference type="Gene3D" id="1.10.287.110">
    <property type="entry name" value="DnaJ domain"/>
    <property type="match status" value="1"/>
</dbReference>
<evidence type="ECO:0000256" key="13">
    <source>
        <dbReference type="HAMAP-Rule" id="MF_01152"/>
    </source>
</evidence>
<keyword evidence="10 13" id="KW-0143">Chaperone</keyword>
<evidence type="ECO:0000313" key="17">
    <source>
        <dbReference type="EMBL" id="RLY02776.1"/>
    </source>
</evidence>
<dbReference type="NCBIfam" id="NF010869">
    <property type="entry name" value="PRK14276.1"/>
    <property type="match status" value="1"/>
</dbReference>
<dbReference type="AlphaFoldDB" id="A0A3L9DMW3"/>
<evidence type="ECO:0000256" key="1">
    <source>
        <dbReference type="ARBA" id="ARBA00004496"/>
    </source>
</evidence>
<dbReference type="FunFam" id="2.10.230.10:FF:000002">
    <property type="entry name" value="Molecular chaperone DnaJ"/>
    <property type="match status" value="1"/>
</dbReference>
<dbReference type="EMBL" id="RCVM01000012">
    <property type="protein sequence ID" value="RLY02776.1"/>
    <property type="molecule type" value="Genomic_DNA"/>
</dbReference>
<dbReference type="GO" id="GO:0009408">
    <property type="term" value="P:response to heat"/>
    <property type="evidence" value="ECO:0007669"/>
    <property type="project" value="InterPro"/>
</dbReference>
<dbReference type="Gene3D" id="2.10.230.10">
    <property type="entry name" value="Heat shock protein DnaJ, cysteine-rich domain"/>
    <property type="match status" value="1"/>
</dbReference>
<dbReference type="GO" id="GO:0031072">
    <property type="term" value="F:heat shock protein binding"/>
    <property type="evidence" value="ECO:0007669"/>
    <property type="project" value="InterPro"/>
</dbReference>
<keyword evidence="8 13" id="KW-0862">Zinc</keyword>
<keyword evidence="4 13" id="KW-0235">DNA replication</keyword>
<feature type="binding site" evidence="13">
    <location>
        <position position="204"/>
    </location>
    <ligand>
        <name>Zn(2+)</name>
        <dbReference type="ChEBI" id="CHEBI:29105"/>
        <label>1</label>
    </ligand>
</feature>
<feature type="zinc finger region" description="CR-type" evidence="14">
    <location>
        <begin position="134"/>
        <end position="216"/>
    </location>
</feature>
<evidence type="ECO:0000256" key="8">
    <source>
        <dbReference type="ARBA" id="ARBA00022833"/>
    </source>
</evidence>